<dbReference type="SUPFAM" id="SSF82714">
    <property type="entry name" value="Multidrug efflux transporter AcrB TolC docking domain, DN and DC subdomains"/>
    <property type="match status" value="2"/>
</dbReference>
<dbReference type="SUPFAM" id="SSF82866">
    <property type="entry name" value="Multidrug efflux transporter AcrB transmembrane domain"/>
    <property type="match status" value="2"/>
</dbReference>
<protein>
    <submittedName>
        <fullName evidence="2">Odulation protein NolG</fullName>
    </submittedName>
</protein>
<keyword evidence="3" id="KW-1185">Reference proteome</keyword>
<proteinExistence type="predicted"/>
<feature type="transmembrane region" description="Helical" evidence="1">
    <location>
        <begin position="856"/>
        <end position="874"/>
    </location>
</feature>
<dbReference type="Gene3D" id="3.30.70.1320">
    <property type="entry name" value="Multidrug efflux transporter AcrB pore domain like"/>
    <property type="match status" value="1"/>
</dbReference>
<dbReference type="GO" id="GO:0005886">
    <property type="term" value="C:plasma membrane"/>
    <property type="evidence" value="ECO:0007669"/>
    <property type="project" value="TreeGrafter"/>
</dbReference>
<dbReference type="HOGENOM" id="CLU_002755_1_2_9"/>
<dbReference type="PRINTS" id="PR00702">
    <property type="entry name" value="ACRIFLAVINRP"/>
</dbReference>
<dbReference type="PANTHER" id="PTHR32063:SF0">
    <property type="entry name" value="SWARMING MOTILITY PROTEIN SWRC"/>
    <property type="match status" value="1"/>
</dbReference>
<reference evidence="2 3" key="1">
    <citation type="journal article" date="2012" name="BMC Genomics">
        <title>Genome-guided analysis of physiological and morphological traits of the fermentative acetate oxidizer Thermacetogenium phaeum.</title>
        <authorList>
            <person name="Oehler D."/>
            <person name="Poehlein A."/>
            <person name="Leimbach A."/>
            <person name="Muller N."/>
            <person name="Daniel R."/>
            <person name="Gottschalk G."/>
            <person name="Schink B."/>
        </authorList>
    </citation>
    <scope>NUCLEOTIDE SEQUENCE [LARGE SCALE GENOMIC DNA]</scope>
    <source>
        <strain evidence="3">ATCC BAA-254 / DSM 26808 / PB</strain>
    </source>
</reference>
<dbReference type="Proteomes" id="UP000000467">
    <property type="component" value="Chromosome"/>
</dbReference>
<feature type="transmembrane region" description="Helical" evidence="1">
    <location>
        <begin position="912"/>
        <end position="937"/>
    </location>
</feature>
<feature type="transmembrane region" description="Helical" evidence="1">
    <location>
        <begin position="384"/>
        <end position="408"/>
    </location>
</feature>
<feature type="transmembrane region" description="Helical" evidence="1">
    <location>
        <begin position="958"/>
        <end position="977"/>
    </location>
</feature>
<dbReference type="RefSeq" id="WP_015049391.1">
    <property type="nucleotide sequence ID" value="NC_018870.1"/>
</dbReference>
<evidence type="ECO:0000313" key="2">
    <source>
        <dbReference type="EMBL" id="AFV10472.1"/>
    </source>
</evidence>
<keyword evidence="1" id="KW-1133">Transmembrane helix</keyword>
<dbReference type="InterPro" id="IPR027463">
    <property type="entry name" value="AcrB_DN_DC_subdom"/>
</dbReference>
<sequence length="1035" mass="111165">MNVPELAVRRSVTVLMIVIGVLVLGFLSLSRLSLDLLPDITYPVALVTTDYPGAGPEEIEKSVTRPLEEVLSTLNNVDTITSNSQTGSSMVILRFEWGTDMDQVTIDVREKIDMIRDYLPDGAGDPMVMKMDPNVMPVLQISLSGGRDLAELTRLAEEEIKPRLERLPGAAWVVVTGGRTREVQVLVDPVKLNSYGLSLSQVAQALSAENVGLSAGTMKQGKKELLITTSGEYEDLLQLANTPLTTPGGAVVYLKDISEIKQGYAELTQKTSLNGQPAVGVHVLKQSGANTVQVSRAVQEELTALQKELPGRIETGVVFDQADFIRTSINTVVEHALQGALLAVLVIFLFLRSFRSTVIIGLSIPISIIATFVMMYFGGLTLNILSLGGLAMGVGMIVDDSIVVLEVIYRYREAGASPWEAATAGAQEVAMAVTASTLTNVIIFLPVVFVQGIASQIFRDLALTVSFALLASLLVALTVVPVLAYRLVRVAGVEKEPRTPLGRLSFSLGRFFEGMNASYRRLLEWALGHRKAVLGGTALLFVISLGLSPVIGAEFFPYVDTGEISINVKMPRGTGLEETGRVAGQVEEICGSLPEVKTTFSSVGASSGMEFFQGASADRASIRVKLTPRRERSRSTSELVEELRGRLEGIPGAEIEVDESQAVSMGTAPISITLEGDDLEVLKAEAEKIAAIVEQVPGTSNVSTSLEEGKQEIEVRLKREEAASYGLGTAQVAQVLRTAISGQVVTTYRGEGEEIDLRLRLDPGAIQSLDDLGALTVLTPTGAQVPLREVAELNWKESPVVVSRENQTRACYITADLRGRPLGSVMEDIQNRLKGHPLPAGYRITYGGEFQEMTEAFGSLALALVLGILLVYMVMASQFESLSHPFVIMFTIPLAFIGVVAAFVLTGKTFSIPAFIGVIMLAGIVVKNGIVLVDYINTLRRRGVSRREAILRAGPIRLRPVLMTALTAIFGMVPLALGFGEGGELLSPLAVGVIGGLTVATFLTLVVVPVMYTLVEDLVEKLVPGTAARSFQQAQ</sequence>
<dbReference type="PANTHER" id="PTHR32063">
    <property type="match status" value="1"/>
</dbReference>
<evidence type="ECO:0000313" key="3">
    <source>
        <dbReference type="Proteomes" id="UP000000467"/>
    </source>
</evidence>
<dbReference type="SUPFAM" id="SSF82693">
    <property type="entry name" value="Multidrug efflux transporter AcrB pore domain, PN1, PN2, PC1 and PC2 subdomains"/>
    <property type="match status" value="3"/>
</dbReference>
<feature type="transmembrane region" description="Helical" evidence="1">
    <location>
        <begin position="461"/>
        <end position="488"/>
    </location>
</feature>
<feature type="transmembrane region" description="Helical" evidence="1">
    <location>
        <begin position="335"/>
        <end position="351"/>
    </location>
</feature>
<dbReference type="KEGG" id="tpz:Tph_c02250"/>
<dbReference type="eggNOG" id="COG0841">
    <property type="taxonomic scope" value="Bacteria"/>
</dbReference>
<dbReference type="Gene3D" id="3.30.70.1430">
    <property type="entry name" value="Multidrug efflux transporter AcrB pore domain"/>
    <property type="match status" value="2"/>
</dbReference>
<feature type="transmembrane region" description="Helical" evidence="1">
    <location>
        <begin position="989"/>
        <end position="1012"/>
    </location>
</feature>
<organism evidence="2 3">
    <name type="scientific">Thermacetogenium phaeum (strain ATCC BAA-254 / DSM 26808 / PB)</name>
    <dbReference type="NCBI Taxonomy" id="1089553"/>
    <lineage>
        <taxon>Bacteria</taxon>
        <taxon>Bacillati</taxon>
        <taxon>Bacillota</taxon>
        <taxon>Clostridia</taxon>
        <taxon>Thermoanaerobacterales</taxon>
        <taxon>Thermoanaerobacteraceae</taxon>
        <taxon>Thermacetogenium</taxon>
    </lineage>
</organism>
<feature type="transmembrane region" description="Helical" evidence="1">
    <location>
        <begin position="429"/>
        <end position="449"/>
    </location>
</feature>
<accession>K4LEG1</accession>
<feature type="transmembrane region" description="Helical" evidence="1">
    <location>
        <begin position="358"/>
        <end position="378"/>
    </location>
</feature>
<dbReference type="STRING" id="1089553.Tph_c02250"/>
<dbReference type="Gene3D" id="1.20.1640.10">
    <property type="entry name" value="Multidrug efflux transporter AcrB transmembrane domain"/>
    <property type="match status" value="2"/>
</dbReference>
<dbReference type="OrthoDB" id="9757876at2"/>
<dbReference type="Gene3D" id="3.30.2090.10">
    <property type="entry name" value="Multidrug efflux transporter AcrB TolC docking domain, DN and DC subdomains"/>
    <property type="match status" value="2"/>
</dbReference>
<evidence type="ECO:0000256" key="1">
    <source>
        <dbReference type="SAM" id="Phobius"/>
    </source>
</evidence>
<feature type="transmembrane region" description="Helical" evidence="1">
    <location>
        <begin position="532"/>
        <end position="551"/>
    </location>
</feature>
<feature type="transmembrane region" description="Helical" evidence="1">
    <location>
        <begin position="12"/>
        <end position="34"/>
    </location>
</feature>
<keyword evidence="1" id="KW-0472">Membrane</keyword>
<dbReference type="Pfam" id="PF00873">
    <property type="entry name" value="ACR_tran"/>
    <property type="match status" value="1"/>
</dbReference>
<dbReference type="GO" id="GO:0042910">
    <property type="term" value="F:xenobiotic transmembrane transporter activity"/>
    <property type="evidence" value="ECO:0007669"/>
    <property type="project" value="TreeGrafter"/>
</dbReference>
<name>K4LEG1_THEPS</name>
<gene>
    <name evidence="2" type="primary">nolG</name>
    <name evidence="2" type="ordered locus">Tph_c02250</name>
</gene>
<keyword evidence="1" id="KW-0812">Transmembrane</keyword>
<dbReference type="AlphaFoldDB" id="K4LEG1"/>
<dbReference type="InterPro" id="IPR001036">
    <property type="entry name" value="Acrflvin-R"/>
</dbReference>
<feature type="transmembrane region" description="Helical" evidence="1">
    <location>
        <begin position="886"/>
        <end position="906"/>
    </location>
</feature>
<dbReference type="EMBL" id="CP003732">
    <property type="protein sequence ID" value="AFV10472.1"/>
    <property type="molecule type" value="Genomic_DNA"/>
</dbReference>
<dbReference type="Gene3D" id="3.30.70.1440">
    <property type="entry name" value="Multidrug efflux transporter AcrB pore domain"/>
    <property type="match status" value="1"/>
</dbReference>